<protein>
    <submittedName>
        <fullName evidence="2">Phospholipid-translocating P-type ATPase</fullName>
    </submittedName>
</protein>
<proteinExistence type="predicted"/>
<feature type="compositionally biased region" description="Basic residues" evidence="1">
    <location>
        <begin position="32"/>
        <end position="46"/>
    </location>
</feature>
<dbReference type="PANTHER" id="PTHR24092:SF174">
    <property type="entry name" value="PHOSPHOLIPID-TRANSPORTING ATPASE DNF3-RELATED"/>
    <property type="match status" value="1"/>
</dbReference>
<evidence type="ECO:0000256" key="1">
    <source>
        <dbReference type="SAM" id="MobiDB-lite"/>
    </source>
</evidence>
<dbReference type="InterPro" id="IPR015797">
    <property type="entry name" value="NUDIX_hydrolase-like_dom_sf"/>
</dbReference>
<dbReference type="FunFam" id="3.40.1110.10:FF:000090">
    <property type="entry name" value="Phospholipid-transporting ATPase"/>
    <property type="match status" value="1"/>
</dbReference>
<feature type="compositionally biased region" description="Low complexity" evidence="1">
    <location>
        <begin position="267"/>
        <end position="280"/>
    </location>
</feature>
<feature type="region of interest" description="Disordered" evidence="1">
    <location>
        <begin position="70"/>
        <end position="90"/>
    </location>
</feature>
<dbReference type="GO" id="GO:0005802">
    <property type="term" value="C:trans-Golgi network"/>
    <property type="evidence" value="ECO:0007669"/>
    <property type="project" value="TreeGrafter"/>
</dbReference>
<dbReference type="EMBL" id="QZBU01003719">
    <property type="protein sequence ID" value="TIA25283.1"/>
    <property type="molecule type" value="Genomic_DNA"/>
</dbReference>
<feature type="region of interest" description="Disordered" evidence="1">
    <location>
        <begin position="243"/>
        <end position="292"/>
    </location>
</feature>
<accession>A0A4T0AWX9</accession>
<feature type="region of interest" description="Disordered" evidence="1">
    <location>
        <begin position="319"/>
        <end position="351"/>
    </location>
</feature>
<dbReference type="GO" id="GO:0045332">
    <property type="term" value="P:phospholipid translocation"/>
    <property type="evidence" value="ECO:0007669"/>
    <property type="project" value="TreeGrafter"/>
</dbReference>
<dbReference type="AlphaFoldDB" id="A0A4T0AWX9"/>
<reference evidence="2 3" key="1">
    <citation type="submission" date="2018-10" db="EMBL/GenBank/DDBJ databases">
        <title>Fifty Aureobasidium pullulans genomes reveal a recombining polyextremotolerant generalist.</title>
        <authorList>
            <person name="Gostincar C."/>
            <person name="Turk M."/>
            <person name="Zajc J."/>
            <person name="Gunde-Cimerman N."/>
        </authorList>
    </citation>
    <scope>NUCLEOTIDE SEQUENCE [LARGE SCALE GENOMIC DNA]</scope>
    <source>
        <strain evidence="2 3">EXF-3380</strain>
    </source>
</reference>
<feature type="compositionally biased region" description="Basic and acidic residues" evidence="1">
    <location>
        <begin position="243"/>
        <end position="266"/>
    </location>
</feature>
<dbReference type="GO" id="GO:0006892">
    <property type="term" value="P:post-Golgi vesicle-mediated transport"/>
    <property type="evidence" value="ECO:0007669"/>
    <property type="project" value="TreeGrafter"/>
</dbReference>
<dbReference type="Gene3D" id="3.90.79.10">
    <property type="entry name" value="Nucleoside Triphosphate Pyrophosphohydrolase"/>
    <property type="match status" value="1"/>
</dbReference>
<dbReference type="GO" id="GO:0005886">
    <property type="term" value="C:plasma membrane"/>
    <property type="evidence" value="ECO:0007669"/>
    <property type="project" value="TreeGrafter"/>
</dbReference>
<dbReference type="SUPFAM" id="SSF81660">
    <property type="entry name" value="Metal cation-transporting ATPase, ATP-binding domain N"/>
    <property type="match status" value="1"/>
</dbReference>
<dbReference type="GO" id="GO:0032456">
    <property type="term" value="P:endocytic recycling"/>
    <property type="evidence" value="ECO:0007669"/>
    <property type="project" value="TreeGrafter"/>
</dbReference>
<dbReference type="GO" id="GO:0000166">
    <property type="term" value="F:nucleotide binding"/>
    <property type="evidence" value="ECO:0007669"/>
    <property type="project" value="InterPro"/>
</dbReference>
<name>A0A4T0AWX9_AURPU</name>
<evidence type="ECO:0000313" key="3">
    <source>
        <dbReference type="Proteomes" id="UP000304947"/>
    </source>
</evidence>
<feature type="compositionally biased region" description="Polar residues" evidence="1">
    <location>
        <begin position="332"/>
        <end position="351"/>
    </location>
</feature>
<gene>
    <name evidence="2" type="ORF">D6C83_07986</name>
</gene>
<comment type="caution">
    <text evidence="2">The sequence shown here is derived from an EMBL/GenBank/DDBJ whole genome shotgun (WGS) entry which is preliminary data.</text>
</comment>
<sequence>MMKFRKLSVAGTAWLHDVDLQDKQDGPEMLVHKKRSRKSKGKKPMRKSTASVITSTVKLDGADDHLEFGVPGRKSTSQWTSSARPGKAQPELSTKTMIRYLQRKPFTLFAKKARMLLLSMALCHTCLPETQEDGEIDFQASSPDELALVRAAQELGYLAMNRESAILTIKTFPNGMTQEPVLEQYEILDVIEFSSKRKRMSVTVRFPDGRVCVICKGADTIVMQRLKLASLANQKMVEIEKRTSMRKSLEAQEAIRRQSEQHERSSVTRPSFSRPSFSMSIGRPSVGALPRTSVGTARLQPIRDELNIWLRERESEVDVSHSEDPSVHYSPRPSTQMHSRQSLAPSEARSSLQYDDFDQDELVEESLVTDEATVLERCFQHINDFATEGLRTLLYGHRFLDEQEYLGWKKVYHDATTSLVNRQQMIEEAGEIIERDLDLGGAISHDYFLPEGRKRIDETLLDCALRSTYEVTGISVDSALLPVHTNAPPLPVEDMVQINTRMNGHGESVEKSSVNPVETSREDWWLREDNILDSNTSDVHMSEEASHEPIAVTQRINSSNHLEQTFWFGAQAESSKYPCPSWEQFQLHQNGSVERTLPIWVTWERAVDNLSRESDKDVMRYNRKVRVVNAFPGSGSTNRCIAWKSQLPGCSCLGVFGSLDAAFLI</sequence>
<dbReference type="Pfam" id="PF13246">
    <property type="entry name" value="Cation_ATPase"/>
    <property type="match status" value="1"/>
</dbReference>
<dbReference type="Proteomes" id="UP000304947">
    <property type="component" value="Unassembled WGS sequence"/>
</dbReference>
<evidence type="ECO:0000313" key="2">
    <source>
        <dbReference type="EMBL" id="TIA25283.1"/>
    </source>
</evidence>
<feature type="compositionally biased region" description="Polar residues" evidence="1">
    <location>
        <begin position="74"/>
        <end position="83"/>
    </location>
</feature>
<dbReference type="PANTHER" id="PTHR24092">
    <property type="entry name" value="PROBABLE PHOSPHOLIPID-TRANSPORTING ATPASE"/>
    <property type="match status" value="1"/>
</dbReference>
<organism evidence="2 3">
    <name type="scientific">Aureobasidium pullulans</name>
    <name type="common">Black yeast</name>
    <name type="synonym">Pullularia pullulans</name>
    <dbReference type="NCBI Taxonomy" id="5580"/>
    <lineage>
        <taxon>Eukaryota</taxon>
        <taxon>Fungi</taxon>
        <taxon>Dikarya</taxon>
        <taxon>Ascomycota</taxon>
        <taxon>Pezizomycotina</taxon>
        <taxon>Dothideomycetes</taxon>
        <taxon>Dothideomycetidae</taxon>
        <taxon>Dothideales</taxon>
        <taxon>Saccotheciaceae</taxon>
        <taxon>Aureobasidium</taxon>
    </lineage>
</organism>
<dbReference type="InterPro" id="IPR023299">
    <property type="entry name" value="ATPase_P-typ_cyto_dom_N"/>
</dbReference>
<feature type="region of interest" description="Disordered" evidence="1">
    <location>
        <begin position="31"/>
        <end position="51"/>
    </location>
</feature>
<dbReference type="GO" id="GO:0140326">
    <property type="term" value="F:ATPase-coupled intramembrane lipid transporter activity"/>
    <property type="evidence" value="ECO:0007669"/>
    <property type="project" value="TreeGrafter"/>
</dbReference>
<dbReference type="Gene3D" id="3.40.1110.10">
    <property type="entry name" value="Calcium-transporting ATPase, cytoplasmic domain N"/>
    <property type="match status" value="1"/>
</dbReference>
<dbReference type="SUPFAM" id="SSF55811">
    <property type="entry name" value="Nudix"/>
    <property type="match status" value="1"/>
</dbReference>